<dbReference type="Pfam" id="PF00723">
    <property type="entry name" value="Glyco_hydro_15"/>
    <property type="match status" value="1"/>
</dbReference>
<dbReference type="RefSeq" id="WP_113036217.1">
    <property type="nucleotide sequence ID" value="NZ_QMFB01000043.1"/>
</dbReference>
<name>A0A329LTJ6_9BACL</name>
<evidence type="ECO:0000259" key="1">
    <source>
        <dbReference type="Pfam" id="PF00723"/>
    </source>
</evidence>
<dbReference type="OrthoDB" id="5605254at2"/>
<dbReference type="SUPFAM" id="SSF48208">
    <property type="entry name" value="Six-hairpin glycosidases"/>
    <property type="match status" value="1"/>
</dbReference>
<organism evidence="2 3">
    <name type="scientific">Paenibacillus contaminans</name>
    <dbReference type="NCBI Taxonomy" id="450362"/>
    <lineage>
        <taxon>Bacteria</taxon>
        <taxon>Bacillati</taxon>
        <taxon>Bacillota</taxon>
        <taxon>Bacilli</taxon>
        <taxon>Bacillales</taxon>
        <taxon>Paenibacillaceae</taxon>
        <taxon>Paenibacillus</taxon>
    </lineage>
</organism>
<dbReference type="Gene3D" id="1.50.10.10">
    <property type="match status" value="2"/>
</dbReference>
<evidence type="ECO:0000313" key="3">
    <source>
        <dbReference type="Proteomes" id="UP000250369"/>
    </source>
</evidence>
<sequence length="369" mass="42466">MLAESYEVLDGLSLPHGLFVASPSEEYRYVWIRDCVYMSLPYADKKGGRYEKTYDRLFSLFEEYEWKLDIACRQKPVQDWEYVHARYSRDDVKEIHDQSWGHVQHDMIGAFLFGVGLGAANGRAVLREQKRLDIVRKLIDYLDKIEYWHDADNGMWEEEREVHASSIGACVAGLKAVSPYVSVPERMLDDGLRALLQLFPRESANKIVDLAQLSLIYPYRLFTGMLGEVIVSQVERRLLRDRGVVRYEGDSYYSTLQDEYGRGRPREFYTGSEAEWTFGLPWLALCHMELGNFAKAYEYVRRTEAIMTEPGVLPELFYAGSDMPNPNTPLGWSSAMYILAKEAFLDRYREQRDAAFARVARGTAAGSVS</sequence>
<dbReference type="InterPro" id="IPR008928">
    <property type="entry name" value="6-hairpin_glycosidase_sf"/>
</dbReference>
<dbReference type="InterPro" id="IPR012341">
    <property type="entry name" value="6hp_glycosidase-like_sf"/>
</dbReference>
<reference evidence="2 3" key="1">
    <citation type="journal article" date="2009" name="Int. J. Syst. Evol. Microbiol.">
        <title>Paenibacillus contaminans sp. nov., isolated from a contaminated laboratory plate.</title>
        <authorList>
            <person name="Chou J.H."/>
            <person name="Lee J.H."/>
            <person name="Lin M.C."/>
            <person name="Chang P.S."/>
            <person name="Arun A.B."/>
            <person name="Young C.C."/>
            <person name="Chen W.M."/>
        </authorList>
    </citation>
    <scope>NUCLEOTIDE SEQUENCE [LARGE SCALE GENOMIC DNA]</scope>
    <source>
        <strain evidence="2 3">CKOBP-6</strain>
    </source>
</reference>
<dbReference type="PANTHER" id="PTHR31616:SF0">
    <property type="entry name" value="GLUCAN 1,4-ALPHA-GLUCOSIDASE"/>
    <property type="match status" value="1"/>
</dbReference>
<dbReference type="GO" id="GO:0005975">
    <property type="term" value="P:carbohydrate metabolic process"/>
    <property type="evidence" value="ECO:0007669"/>
    <property type="project" value="InterPro"/>
</dbReference>
<feature type="domain" description="GH15-like" evidence="1">
    <location>
        <begin position="16"/>
        <end position="177"/>
    </location>
</feature>
<dbReference type="InterPro" id="IPR011613">
    <property type="entry name" value="GH15-like"/>
</dbReference>
<proteinExistence type="predicted"/>
<comment type="caution">
    <text evidence="2">The sequence shown here is derived from an EMBL/GenBank/DDBJ whole genome shotgun (WGS) entry which is preliminary data.</text>
</comment>
<keyword evidence="3" id="KW-1185">Reference proteome</keyword>
<dbReference type="EMBL" id="QMFB01000043">
    <property type="protein sequence ID" value="RAV10470.1"/>
    <property type="molecule type" value="Genomic_DNA"/>
</dbReference>
<gene>
    <name evidence="2" type="ORF">DQG23_37755</name>
</gene>
<dbReference type="PANTHER" id="PTHR31616">
    <property type="entry name" value="TREHALASE"/>
    <property type="match status" value="1"/>
</dbReference>
<protein>
    <submittedName>
        <fullName evidence="2">Glycoside hydrolase family 15</fullName>
    </submittedName>
</protein>
<accession>A0A329LTJ6</accession>
<dbReference type="GO" id="GO:0004553">
    <property type="term" value="F:hydrolase activity, hydrolyzing O-glycosyl compounds"/>
    <property type="evidence" value="ECO:0007669"/>
    <property type="project" value="UniProtKB-ARBA"/>
</dbReference>
<evidence type="ECO:0000313" key="2">
    <source>
        <dbReference type="EMBL" id="RAV10470.1"/>
    </source>
</evidence>
<dbReference type="AlphaFoldDB" id="A0A329LTJ6"/>
<dbReference type="Proteomes" id="UP000250369">
    <property type="component" value="Unassembled WGS sequence"/>
</dbReference>
<keyword evidence="2" id="KW-0378">Hydrolase</keyword>